<dbReference type="AlphaFoldDB" id="A0ABD1FIB5"/>
<evidence type="ECO:0000313" key="2">
    <source>
        <dbReference type="Proteomes" id="UP001567538"/>
    </source>
</evidence>
<protein>
    <submittedName>
        <fullName evidence="1">Late blight resistance protein R1A-10</fullName>
    </submittedName>
</protein>
<dbReference type="Proteomes" id="UP001567538">
    <property type="component" value="Unassembled WGS sequence"/>
</dbReference>
<proteinExistence type="predicted"/>
<organism evidence="1 2">
    <name type="scientific">Salvia divinorum</name>
    <name type="common">Maria pastora</name>
    <name type="synonym">Diviner's sage</name>
    <dbReference type="NCBI Taxonomy" id="28513"/>
    <lineage>
        <taxon>Eukaryota</taxon>
        <taxon>Viridiplantae</taxon>
        <taxon>Streptophyta</taxon>
        <taxon>Embryophyta</taxon>
        <taxon>Tracheophyta</taxon>
        <taxon>Spermatophyta</taxon>
        <taxon>Magnoliopsida</taxon>
        <taxon>eudicotyledons</taxon>
        <taxon>Gunneridae</taxon>
        <taxon>Pentapetalae</taxon>
        <taxon>asterids</taxon>
        <taxon>lamiids</taxon>
        <taxon>Lamiales</taxon>
        <taxon>Lamiaceae</taxon>
        <taxon>Nepetoideae</taxon>
        <taxon>Mentheae</taxon>
        <taxon>Salviinae</taxon>
        <taxon>Salvia</taxon>
        <taxon>Salvia subgen. Calosphace</taxon>
    </lineage>
</organism>
<name>A0ABD1FIB5_SALDI</name>
<sequence length="179" mass="20292">MAYNLQSLITILQQILDPEQTHWTFDHNKPQLESLLEKAESLMQILEKSSHIKVACLESQIRDVVFKAEDIIESQMIHQMLSNPDSESLAFSTPDLQQVTRELDSAAVFMEEKTMTSRDLQQLESTKLVESEEKSASSLRCKSDLVGVDADLLELKNRLTNVERKVEIVPIVGMGGIEY</sequence>
<keyword evidence="2" id="KW-1185">Reference proteome</keyword>
<comment type="caution">
    <text evidence="1">The sequence shown here is derived from an EMBL/GenBank/DDBJ whole genome shotgun (WGS) entry which is preliminary data.</text>
</comment>
<reference evidence="1 2" key="1">
    <citation type="submission" date="2024-06" db="EMBL/GenBank/DDBJ databases">
        <title>A chromosome level genome sequence of Diviner's sage (Salvia divinorum).</title>
        <authorList>
            <person name="Ford S.A."/>
            <person name="Ro D.-K."/>
            <person name="Ness R.W."/>
            <person name="Phillips M.A."/>
        </authorList>
    </citation>
    <scope>NUCLEOTIDE SEQUENCE [LARGE SCALE GENOMIC DNA]</scope>
    <source>
        <strain evidence="1">SAF-2024a</strain>
        <tissue evidence="1">Leaf</tissue>
    </source>
</reference>
<dbReference type="EMBL" id="JBEAFC010000014">
    <property type="protein sequence ID" value="KAL1531583.1"/>
    <property type="molecule type" value="Genomic_DNA"/>
</dbReference>
<evidence type="ECO:0000313" key="1">
    <source>
        <dbReference type="EMBL" id="KAL1531583.1"/>
    </source>
</evidence>
<dbReference type="Gene3D" id="1.20.5.4130">
    <property type="match status" value="1"/>
</dbReference>
<accession>A0ABD1FIB5</accession>
<gene>
    <name evidence="1" type="ORF">AAHA92_31707</name>
</gene>